<accession>A0A8J2LYA2</accession>
<evidence type="ECO:0000259" key="2">
    <source>
        <dbReference type="Pfam" id="PF04155"/>
    </source>
</evidence>
<name>A0A8J2LYA2_9BILA</name>
<dbReference type="EMBL" id="CAKAEH010000489">
    <property type="protein sequence ID" value="CAG9531170.1"/>
    <property type="molecule type" value="Genomic_DNA"/>
</dbReference>
<feature type="domain" description="Ground-like" evidence="2">
    <location>
        <begin position="71"/>
        <end position="140"/>
    </location>
</feature>
<reference evidence="3" key="1">
    <citation type="submission" date="2021-09" db="EMBL/GenBank/DDBJ databases">
        <authorList>
            <consortium name="Pathogen Informatics"/>
        </authorList>
    </citation>
    <scope>NUCLEOTIDE SEQUENCE</scope>
</reference>
<comment type="caution">
    <text evidence="3">The sequence shown here is derived from an EMBL/GenBank/DDBJ whole genome shotgun (WGS) entry which is preliminary data.</text>
</comment>
<proteinExistence type="predicted"/>
<keyword evidence="4" id="KW-1185">Reference proteome</keyword>
<dbReference type="InterPro" id="IPR007284">
    <property type="entry name" value="Ground-like_dom"/>
</dbReference>
<dbReference type="OrthoDB" id="5825670at2759"/>
<evidence type="ECO:0000313" key="3">
    <source>
        <dbReference type="EMBL" id="CAG9531170.1"/>
    </source>
</evidence>
<evidence type="ECO:0000256" key="1">
    <source>
        <dbReference type="SAM" id="MobiDB-lite"/>
    </source>
</evidence>
<dbReference type="AlphaFoldDB" id="A0A8J2LYA2"/>
<dbReference type="Pfam" id="PF04155">
    <property type="entry name" value="Ground-like"/>
    <property type="match status" value="1"/>
</dbReference>
<dbReference type="Proteomes" id="UP000746747">
    <property type="component" value="Unassembled WGS sequence"/>
</dbReference>
<protein>
    <recommendedName>
        <fullName evidence="2">Ground-like domain-containing protein</fullName>
    </recommendedName>
</protein>
<sequence>MKGYGRSRILKRSATQGSPEDDSDLITMSRSNFTTSERAESQWISAKHVFDKNQPKLSKIIKNRSETRVNTKCNSEELRKLMLENISDNSSSSKRAINDQAEAKFGGTIDVICSKGHFSYVYSSNLYCEVMKGSMTCIAFRQSR</sequence>
<feature type="region of interest" description="Disordered" evidence="1">
    <location>
        <begin position="1"/>
        <end position="26"/>
    </location>
</feature>
<evidence type="ECO:0000313" key="4">
    <source>
        <dbReference type="Proteomes" id="UP000746747"/>
    </source>
</evidence>
<organism evidence="3 4">
    <name type="scientific">Cercopithifilaria johnstoni</name>
    <dbReference type="NCBI Taxonomy" id="2874296"/>
    <lineage>
        <taxon>Eukaryota</taxon>
        <taxon>Metazoa</taxon>
        <taxon>Ecdysozoa</taxon>
        <taxon>Nematoda</taxon>
        <taxon>Chromadorea</taxon>
        <taxon>Rhabditida</taxon>
        <taxon>Spirurina</taxon>
        <taxon>Spiruromorpha</taxon>
        <taxon>Filarioidea</taxon>
        <taxon>Onchocercidae</taxon>
        <taxon>Cercopithifilaria</taxon>
    </lineage>
</organism>
<gene>
    <name evidence="3" type="ORF">CJOHNSTONI_LOCUS1591</name>
</gene>